<dbReference type="Pfam" id="PF01547">
    <property type="entry name" value="SBP_bac_1"/>
    <property type="match status" value="1"/>
</dbReference>
<dbReference type="Proteomes" id="UP000306192">
    <property type="component" value="Unassembled WGS sequence"/>
</dbReference>
<dbReference type="CDD" id="cd13585">
    <property type="entry name" value="PBP2_TMBP_like"/>
    <property type="match status" value="1"/>
</dbReference>
<dbReference type="RefSeq" id="WP_136641302.1">
    <property type="nucleotide sequence ID" value="NZ_QYRT01000007.1"/>
</dbReference>
<evidence type="ECO:0000313" key="2">
    <source>
        <dbReference type="EMBL" id="TIH39069.1"/>
    </source>
</evidence>
<comment type="caution">
    <text evidence="2">The sequence shown here is derived from an EMBL/GenBank/DDBJ whole genome shotgun (WGS) entry which is preliminary data.</text>
</comment>
<dbReference type="AlphaFoldDB" id="A0A4T2C5R2"/>
<dbReference type="PROSITE" id="PS51257">
    <property type="entry name" value="PROKAR_LIPOPROTEIN"/>
    <property type="match status" value="1"/>
</dbReference>
<keyword evidence="3" id="KW-1185">Reference proteome</keyword>
<gene>
    <name evidence="2" type="ORF">D4765_05830</name>
</gene>
<feature type="signal peptide" evidence="1">
    <location>
        <begin position="1"/>
        <end position="29"/>
    </location>
</feature>
<dbReference type="InterPro" id="IPR050490">
    <property type="entry name" value="Bact_solute-bd_prot1"/>
</dbReference>
<dbReference type="EMBL" id="QYRT01000007">
    <property type="protein sequence ID" value="TIH39069.1"/>
    <property type="molecule type" value="Genomic_DNA"/>
</dbReference>
<proteinExistence type="predicted"/>
<dbReference type="InterPro" id="IPR006059">
    <property type="entry name" value="SBP"/>
</dbReference>
<accession>A0A4T2C5R2</accession>
<keyword evidence="1" id="KW-0732">Signal</keyword>
<evidence type="ECO:0000313" key="3">
    <source>
        <dbReference type="Proteomes" id="UP000306192"/>
    </source>
</evidence>
<dbReference type="PANTHER" id="PTHR43649">
    <property type="entry name" value="ARABINOSE-BINDING PROTEIN-RELATED"/>
    <property type="match status" value="1"/>
</dbReference>
<dbReference type="OrthoDB" id="2515046at2"/>
<sequence length="449" mass="46993">MKITRTRSLPVGRVAALATVGILLAGALAACSGSTPTASSSANADQIAAALQQKSTITYWSWTPQAKDQVAAFEAQYPNVTVNLVNAGTGNDEYTKLQNAIKAGSGAPDVAQIEYYAMPQFELSKSLTDLSSYGFSSLQSSYSPSTWTAVTGGSAIYALPQDSGPMALFYNKAIFDQYGLTVPTTWDEYIADAAKLHAADPTKYITNDAGDAGLTTSLIWQAGGKPYVSSGNSVTVNLQDAGSKKYADMWNQLVEPGLVSSTPSWSDAWWKSLSDGSIASLVTGAWMPGNLETGALGSAGNWRVAPLPTYDGTAATAQNGGGGQAVLAQSKNQLVAAGFLQWLNSGPGVSVFLKGGGFPSTTAQLNDPTFLADAPTYFGGQLINKVLLDASNSVVPGWQYLPFQTYANSVFSDTVGQSYANKSDLNKGLAAWQESSVSYGAQQGFAVNK</sequence>
<name>A0A4T2C5R2_9MICO</name>
<dbReference type="Gene3D" id="3.40.190.10">
    <property type="entry name" value="Periplasmic binding protein-like II"/>
    <property type="match status" value="3"/>
</dbReference>
<reference evidence="2 3" key="1">
    <citation type="journal article" date="2019" name="Microorganisms">
        <title>Systematic Affiliation and Genome Analysis of Subtercola vilae DB165(T) with Particular Emphasis on Cold Adaptation of an Isolate from a High-Altitude Cold Volcano Lake.</title>
        <authorList>
            <person name="Villalobos A.S."/>
            <person name="Wiese J."/>
            <person name="Imhoff J.F."/>
            <person name="Dorador C."/>
            <person name="Keller A."/>
            <person name="Hentschel U."/>
        </authorList>
    </citation>
    <scope>NUCLEOTIDE SEQUENCE [LARGE SCALE GENOMIC DNA]</scope>
    <source>
        <strain evidence="2 3">DB165</strain>
    </source>
</reference>
<protein>
    <submittedName>
        <fullName evidence="2">Sugar ABC transporter substrate-binding protein</fullName>
    </submittedName>
</protein>
<organism evidence="2 3">
    <name type="scientific">Subtercola vilae</name>
    <dbReference type="NCBI Taxonomy" id="2056433"/>
    <lineage>
        <taxon>Bacteria</taxon>
        <taxon>Bacillati</taxon>
        <taxon>Actinomycetota</taxon>
        <taxon>Actinomycetes</taxon>
        <taxon>Micrococcales</taxon>
        <taxon>Microbacteriaceae</taxon>
        <taxon>Subtercola</taxon>
    </lineage>
</organism>
<dbReference type="PANTHER" id="PTHR43649:SF14">
    <property type="entry name" value="BLR3389 PROTEIN"/>
    <property type="match status" value="1"/>
</dbReference>
<feature type="chain" id="PRO_5038884211" evidence="1">
    <location>
        <begin position="30"/>
        <end position="449"/>
    </location>
</feature>
<evidence type="ECO:0000256" key="1">
    <source>
        <dbReference type="SAM" id="SignalP"/>
    </source>
</evidence>
<dbReference type="SUPFAM" id="SSF53850">
    <property type="entry name" value="Periplasmic binding protein-like II"/>
    <property type="match status" value="1"/>
</dbReference>